<proteinExistence type="predicted"/>
<name>A0ABP1Q064_9HEXA</name>
<accession>A0ABP1Q064</accession>
<dbReference type="InterPro" id="IPR050648">
    <property type="entry name" value="F-box_LRR-repeat"/>
</dbReference>
<keyword evidence="2" id="KW-1185">Reference proteome</keyword>
<dbReference type="InterPro" id="IPR032675">
    <property type="entry name" value="LRR_dom_sf"/>
</dbReference>
<evidence type="ECO:0008006" key="3">
    <source>
        <dbReference type="Google" id="ProtNLM"/>
    </source>
</evidence>
<evidence type="ECO:0000313" key="2">
    <source>
        <dbReference type="Proteomes" id="UP001642540"/>
    </source>
</evidence>
<organism evidence="1 2">
    <name type="scientific">Orchesella dallaii</name>
    <dbReference type="NCBI Taxonomy" id="48710"/>
    <lineage>
        <taxon>Eukaryota</taxon>
        <taxon>Metazoa</taxon>
        <taxon>Ecdysozoa</taxon>
        <taxon>Arthropoda</taxon>
        <taxon>Hexapoda</taxon>
        <taxon>Collembola</taxon>
        <taxon>Entomobryomorpha</taxon>
        <taxon>Entomobryoidea</taxon>
        <taxon>Orchesellidae</taxon>
        <taxon>Orchesellinae</taxon>
        <taxon>Orchesella</taxon>
    </lineage>
</organism>
<protein>
    <recommendedName>
        <fullName evidence="3">F-box/LRR-repeat protein 20</fullName>
    </recommendedName>
</protein>
<dbReference type="Gene3D" id="3.80.10.10">
    <property type="entry name" value="Ribonuclease Inhibitor"/>
    <property type="match status" value="1"/>
</dbReference>
<dbReference type="PANTHER" id="PTHR13382:SF68">
    <property type="entry name" value="AT02704P"/>
    <property type="match status" value="1"/>
</dbReference>
<gene>
    <name evidence="1" type="ORF">ODALV1_LOCUS5809</name>
</gene>
<reference evidence="1 2" key="1">
    <citation type="submission" date="2024-08" db="EMBL/GenBank/DDBJ databases">
        <authorList>
            <person name="Cucini C."/>
            <person name="Frati F."/>
        </authorList>
    </citation>
    <scope>NUCLEOTIDE SEQUENCE [LARGE SCALE GENOMIC DNA]</scope>
</reference>
<comment type="caution">
    <text evidence="1">The sequence shown here is derived from an EMBL/GenBank/DDBJ whole genome shotgun (WGS) entry which is preliminary data.</text>
</comment>
<dbReference type="PANTHER" id="PTHR13382">
    <property type="entry name" value="MITOCHONDRIAL ATP SYNTHASE COUPLING FACTOR B"/>
    <property type="match status" value="1"/>
</dbReference>
<dbReference type="Proteomes" id="UP001642540">
    <property type="component" value="Unassembled WGS sequence"/>
</dbReference>
<dbReference type="EMBL" id="CAXLJM020000018">
    <property type="protein sequence ID" value="CAL8084494.1"/>
    <property type="molecule type" value="Genomic_DNA"/>
</dbReference>
<dbReference type="SUPFAM" id="SSF52047">
    <property type="entry name" value="RNI-like"/>
    <property type="match status" value="1"/>
</dbReference>
<evidence type="ECO:0000313" key="1">
    <source>
        <dbReference type="EMBL" id="CAL8084494.1"/>
    </source>
</evidence>
<sequence length="495" mass="56575">MPRRHSPHTLRRYSMLALARHWDLICYAAHNTKEMNSLIESEDYLKYEGPFSNMPSGILVDLMEVIRSTRSLNRKFLHLLVQEQLLSLNLSLGIGEVYYGLQFLPRCTRLRDLNLAYLRHVEPNQLMKLIPHLSSIISLNLMMTSTIDPLLEMISFHCPNLIELNLSSTMISDQGLISLCGAEMNDGVKRCQKLQRLLITETRVTWIGALTILRHLPNLTDFDFDKIFQVFEHLDPKSVLNSENHPCLKLRSLYSTAPCVRGDSIDAAATLCPHTEIVSVMNAWFDNDTFYKFMQFERLKSLEIVNSEGQTVDYEEGVLPILQVIGASLENVILSKFASVDLLSLGQSCPKLRKVALSGVGEFIGTQVVTGLFSMLTILEVWFDERTECSSGNALIQLLSYSKWIESILIKRSDDLNVSLMQKIWQTNPMNKVCRFILIECNNLESAVIEEMLLRENDLEVLRVWSCPLIDTEQKKLLQSNISDANLDVYFEWFA</sequence>